<dbReference type="Gene3D" id="3.40.960.10">
    <property type="entry name" value="VSR Endonuclease"/>
    <property type="match status" value="1"/>
</dbReference>
<keyword evidence="2" id="KW-1185">Reference proteome</keyword>
<accession>A0A1G8M0Y1</accession>
<organism evidence="1 2">
    <name type="scientific">Arthrobacter cupressi</name>
    <dbReference type="NCBI Taxonomy" id="1045773"/>
    <lineage>
        <taxon>Bacteria</taxon>
        <taxon>Bacillati</taxon>
        <taxon>Actinomycetota</taxon>
        <taxon>Actinomycetes</taxon>
        <taxon>Micrococcales</taxon>
        <taxon>Micrococcaceae</taxon>
        <taxon>Arthrobacter</taxon>
    </lineage>
</organism>
<gene>
    <name evidence="1" type="ORF">SAMN05216555_103220</name>
</gene>
<evidence type="ECO:0000313" key="1">
    <source>
        <dbReference type="EMBL" id="SDI61030.1"/>
    </source>
</evidence>
<protein>
    <submittedName>
        <fullName evidence="1">Transcriptional regulator, AbiEi antitoxin, Type IV TA system</fullName>
    </submittedName>
</protein>
<reference evidence="2" key="1">
    <citation type="submission" date="2016-10" db="EMBL/GenBank/DDBJ databases">
        <authorList>
            <person name="Varghese N."/>
            <person name="Submissions S."/>
        </authorList>
    </citation>
    <scope>NUCLEOTIDE SEQUENCE [LARGE SCALE GENOMIC DNA]</scope>
    <source>
        <strain evidence="2">CGMCC 1.10783</strain>
    </source>
</reference>
<dbReference type="STRING" id="1045773.SAMN05216555_103220"/>
<dbReference type="RefSeq" id="WP_074587514.1">
    <property type="nucleotide sequence ID" value="NZ_FNEI01000003.1"/>
</dbReference>
<proteinExistence type="predicted"/>
<dbReference type="AlphaFoldDB" id="A0A1G8M0Y1"/>
<dbReference type="Proteomes" id="UP000182130">
    <property type="component" value="Unassembled WGS sequence"/>
</dbReference>
<sequence>MTLSQPPTLPALPESGSLWRTEQLQSAGLNSRAIAVLVRHRELVRLRYGCYIRASLWNAQEPWVRSRQLILAHAHGTRTTSDGAFAYSHTSAARIHGLFVWNTDDLVHILLRTRPSGCRLGKDVRGHTRPFTEADVVTIRRLRVTSLERTAVDCALMLNYRQSLIIMDNALRQGADPLLMQEMAAAVPGRRGVKNLRRVLENADPRSESAGETLTRELLQRLRIPMPDIQLEVMSRAGRHRMDFGWKARKIALEFDGRTKYFDYAPTPEVLYRERQRENALTEDGWMFVRLRWQDLFNEEEFKARILTALLRKPEPRAT</sequence>
<dbReference type="OrthoDB" id="5517693at2"/>
<evidence type="ECO:0000313" key="2">
    <source>
        <dbReference type="Proteomes" id="UP000182130"/>
    </source>
</evidence>
<dbReference type="EMBL" id="FNEI01000003">
    <property type="protein sequence ID" value="SDI61030.1"/>
    <property type="molecule type" value="Genomic_DNA"/>
</dbReference>
<name>A0A1G8M0Y1_9MICC</name>